<evidence type="ECO:0000313" key="2">
    <source>
        <dbReference type="Proteomes" id="UP001497680"/>
    </source>
</evidence>
<keyword evidence="2" id="KW-1185">Reference proteome</keyword>
<organism evidence="1 2">
    <name type="scientific">Hypoxylon rubiginosum</name>
    <dbReference type="NCBI Taxonomy" id="110542"/>
    <lineage>
        <taxon>Eukaryota</taxon>
        <taxon>Fungi</taxon>
        <taxon>Dikarya</taxon>
        <taxon>Ascomycota</taxon>
        <taxon>Pezizomycotina</taxon>
        <taxon>Sordariomycetes</taxon>
        <taxon>Xylariomycetidae</taxon>
        <taxon>Xylariales</taxon>
        <taxon>Hypoxylaceae</taxon>
        <taxon>Hypoxylon</taxon>
    </lineage>
</organism>
<evidence type="ECO:0000313" key="1">
    <source>
        <dbReference type="EMBL" id="KAI6081017.1"/>
    </source>
</evidence>
<reference evidence="1 2" key="1">
    <citation type="journal article" date="2022" name="New Phytol.">
        <title>Ecological generalism drives hyperdiversity of secondary metabolite gene clusters in xylarialean endophytes.</title>
        <authorList>
            <person name="Franco M.E.E."/>
            <person name="Wisecaver J.H."/>
            <person name="Arnold A.E."/>
            <person name="Ju Y.M."/>
            <person name="Slot J.C."/>
            <person name="Ahrendt S."/>
            <person name="Moore L.P."/>
            <person name="Eastman K.E."/>
            <person name="Scott K."/>
            <person name="Konkel Z."/>
            <person name="Mondo S.J."/>
            <person name="Kuo A."/>
            <person name="Hayes R.D."/>
            <person name="Haridas S."/>
            <person name="Andreopoulos B."/>
            <person name="Riley R."/>
            <person name="LaButti K."/>
            <person name="Pangilinan J."/>
            <person name="Lipzen A."/>
            <person name="Amirebrahimi M."/>
            <person name="Yan J."/>
            <person name="Adam C."/>
            <person name="Keymanesh K."/>
            <person name="Ng V."/>
            <person name="Louie K."/>
            <person name="Northen T."/>
            <person name="Drula E."/>
            <person name="Henrissat B."/>
            <person name="Hsieh H.M."/>
            <person name="Youens-Clark K."/>
            <person name="Lutzoni F."/>
            <person name="Miadlikowska J."/>
            <person name="Eastwood D.C."/>
            <person name="Hamelin R.C."/>
            <person name="Grigoriev I.V."/>
            <person name="U'Ren J.M."/>
        </authorList>
    </citation>
    <scope>NUCLEOTIDE SEQUENCE [LARGE SCALE GENOMIC DNA]</scope>
    <source>
        <strain evidence="1 2">ER1909</strain>
    </source>
</reference>
<sequence length="179" mass="19422">MAFRDIMSRLKSVRKRRDQEKECREDDGIDNPAASSTQDEPFPTAQDSSQPTNVKAEADADAPKPVRGLRKATVSTKQPVIQADRPQSIDQAGPLDYLYFGEGVSQADVSQSLQTRGRSKSTDDAPHQPPTGSCSTATTSGKDQSGFLKTELNTHTTQMGYNNLTYGGSLQYDYAGTQG</sequence>
<dbReference type="EMBL" id="MU394411">
    <property type="protein sequence ID" value="KAI6081017.1"/>
    <property type="molecule type" value="Genomic_DNA"/>
</dbReference>
<gene>
    <name evidence="1" type="ORF">F4821DRAFT_250234</name>
</gene>
<name>A0ACC0CKN6_9PEZI</name>
<accession>A0ACC0CKN6</accession>
<comment type="caution">
    <text evidence="1">The sequence shown here is derived from an EMBL/GenBank/DDBJ whole genome shotgun (WGS) entry which is preliminary data.</text>
</comment>
<dbReference type="Proteomes" id="UP001497680">
    <property type="component" value="Unassembled WGS sequence"/>
</dbReference>
<protein>
    <submittedName>
        <fullName evidence="1">Uncharacterized protein</fullName>
    </submittedName>
</protein>
<proteinExistence type="predicted"/>